<sequence>EHFYYNLGNKIWSEYGFVDAFSIDKNWFTKSHLAIDQGSIIAMIENYRTGLIWKLFMNIPEIQSGLKKLRFESPYFKN</sequence>
<dbReference type="Gene3D" id="1.50.10.140">
    <property type="match status" value="1"/>
</dbReference>
<dbReference type="RefSeq" id="WP_321536784.1">
    <property type="nucleotide sequence ID" value="NZ_JARGDL010000024.1"/>
</dbReference>
<dbReference type="InterPro" id="IPR019282">
    <property type="entry name" value="Glycoamylase-like_cons_dom"/>
</dbReference>
<dbReference type="Proteomes" id="UP001221302">
    <property type="component" value="Unassembled WGS sequence"/>
</dbReference>
<gene>
    <name evidence="2" type="ORF">P0M35_12685</name>
</gene>
<dbReference type="Pfam" id="PF10091">
    <property type="entry name" value="Glycoamylase"/>
    <property type="match status" value="1"/>
</dbReference>
<organism evidence="2 3">
    <name type="scientific">Stygiobacter electus</name>
    <dbReference type="NCBI Taxonomy" id="3032292"/>
    <lineage>
        <taxon>Bacteria</taxon>
        <taxon>Pseudomonadati</taxon>
        <taxon>Ignavibacteriota</taxon>
        <taxon>Ignavibacteria</taxon>
        <taxon>Ignavibacteriales</taxon>
        <taxon>Melioribacteraceae</taxon>
        <taxon>Stygiobacter</taxon>
    </lineage>
</organism>
<evidence type="ECO:0000313" key="3">
    <source>
        <dbReference type="Proteomes" id="UP001221302"/>
    </source>
</evidence>
<dbReference type="AlphaFoldDB" id="A0AAE3P4D7"/>
<proteinExistence type="predicted"/>
<comment type="caution">
    <text evidence="2">The sequence shown here is derived from an EMBL/GenBank/DDBJ whole genome shotgun (WGS) entry which is preliminary data.</text>
</comment>
<dbReference type="EMBL" id="JARGDL010000024">
    <property type="protein sequence ID" value="MDF1613013.1"/>
    <property type="molecule type" value="Genomic_DNA"/>
</dbReference>
<keyword evidence="3" id="KW-1185">Reference proteome</keyword>
<name>A0AAE3P4D7_9BACT</name>
<protein>
    <submittedName>
        <fullName evidence="2">Glucoamylase family protein</fullName>
    </submittedName>
</protein>
<feature type="domain" description="Glycoamylase-like" evidence="1">
    <location>
        <begin position="2"/>
        <end position="60"/>
    </location>
</feature>
<evidence type="ECO:0000259" key="1">
    <source>
        <dbReference type="Pfam" id="PF10091"/>
    </source>
</evidence>
<reference evidence="2" key="1">
    <citation type="submission" date="2023-03" db="EMBL/GenBank/DDBJ databases">
        <title>Stygiobacter electus gen. nov., sp. nov., facultatively anaerobic thermotolerant bacterium of the class Ignavibacteria from a well of Yessentuki mineral water deposit.</title>
        <authorList>
            <person name="Podosokorskaya O.A."/>
            <person name="Elcheninov A.G."/>
            <person name="Petrova N.F."/>
            <person name="Zavarzina D.G."/>
            <person name="Kublanov I.V."/>
            <person name="Merkel A.Y."/>
        </authorList>
    </citation>
    <scope>NUCLEOTIDE SEQUENCE</scope>
    <source>
        <strain evidence="2">09-Me</strain>
    </source>
</reference>
<accession>A0AAE3P4D7</accession>
<evidence type="ECO:0000313" key="2">
    <source>
        <dbReference type="EMBL" id="MDF1613013.1"/>
    </source>
</evidence>
<feature type="non-terminal residue" evidence="2">
    <location>
        <position position="1"/>
    </location>
</feature>